<evidence type="ECO:0000256" key="1">
    <source>
        <dbReference type="ARBA" id="ARBA00009437"/>
    </source>
</evidence>
<keyword evidence="2" id="KW-0805">Transcription regulation</keyword>
<dbReference type="PROSITE" id="PS50931">
    <property type="entry name" value="HTH_LYSR"/>
    <property type="match status" value="1"/>
</dbReference>
<dbReference type="InterPro" id="IPR036390">
    <property type="entry name" value="WH_DNA-bd_sf"/>
</dbReference>
<dbReference type="Proteomes" id="UP000019249">
    <property type="component" value="Unassembled WGS sequence"/>
</dbReference>
<reference evidence="6 7" key="1">
    <citation type="journal article" date="2014" name="Int. J. Syst. Evol. Microbiol.">
        <title>Listeria floridensis sp. nov., Listeria aquatica sp. nov., Listeria cornellensis sp. nov., Listeria riparia sp. nov. and Listeria grandensis sp. nov., from agricultural and natural environments.</title>
        <authorList>
            <person name="den Bakker H.C."/>
            <person name="Warchocki S."/>
            <person name="Wright E.M."/>
            <person name="Allred A.F."/>
            <person name="Ahlstrom C."/>
            <person name="Manuel C.S."/>
            <person name="Stasiewicz M.J."/>
            <person name="Burrell A."/>
            <person name="Roof S."/>
            <person name="Strawn L."/>
            <person name="Fortes E.D."/>
            <person name="Nightingale K.K."/>
            <person name="Kephart D."/>
            <person name="Wiedmann M."/>
        </authorList>
    </citation>
    <scope>NUCLEOTIDE SEQUENCE [LARGE SCALE GENOMIC DNA]</scope>
    <source>
        <strain evidence="6 7">FSL S10-1187</strain>
    </source>
</reference>
<dbReference type="CDD" id="cd05466">
    <property type="entry name" value="PBP2_LTTR_substrate"/>
    <property type="match status" value="1"/>
</dbReference>
<evidence type="ECO:0000313" key="7">
    <source>
        <dbReference type="Proteomes" id="UP000019249"/>
    </source>
</evidence>
<evidence type="ECO:0000256" key="3">
    <source>
        <dbReference type="ARBA" id="ARBA00023125"/>
    </source>
</evidence>
<dbReference type="SUPFAM" id="SSF46785">
    <property type="entry name" value="Winged helix' DNA-binding domain"/>
    <property type="match status" value="1"/>
</dbReference>
<accession>A0ABP3B1S1</accession>
<dbReference type="Pfam" id="PF03466">
    <property type="entry name" value="LysR_substrate"/>
    <property type="match status" value="1"/>
</dbReference>
<dbReference type="RefSeq" id="WP_036095809.1">
    <property type="nucleotide sequence ID" value="NZ_AODF01000001.1"/>
</dbReference>
<protein>
    <submittedName>
        <fullName evidence="6">Regulatory helix-turn-helix lysR family protein</fullName>
    </submittedName>
</protein>
<comment type="caution">
    <text evidence="6">The sequence shown here is derived from an EMBL/GenBank/DDBJ whole genome shotgun (WGS) entry which is preliminary data.</text>
</comment>
<dbReference type="InterPro" id="IPR000847">
    <property type="entry name" value="LysR_HTH_N"/>
</dbReference>
<name>A0ABP3B1S1_9LIST</name>
<comment type="similarity">
    <text evidence="1">Belongs to the LysR transcriptional regulatory family.</text>
</comment>
<dbReference type="Pfam" id="PF00126">
    <property type="entry name" value="HTH_1"/>
    <property type="match status" value="1"/>
</dbReference>
<sequence length="294" mass="33094">MEIRLLRYFLAAAEERNVSRAARALHITQPTLSRQLKEFEESLGAELFVRQNKELVLTEAGQFLKSRAEEILELAERTEREFEDQKKTLFSGHVSIGCVEADNSDTVAMMLEELVGDYPQVTFTIFSGTSDMIVEKLEKGLLDLAVLLEPVDTKQFEKLVLPREERWGLLVSRESFLAAQDAIKIADLAGIPLLSSSRAEVQAMIESWSKEQGVPFQIVGRFNLIFNVFPLVENHVGSALGIEGAVSNQRSDTLKFLPLVPEVKTNCVLVWKKNRELSPAVSVFLQYFKDAFEA</sequence>
<organism evidence="6 7">
    <name type="scientific">Listeria floridensis FSL S10-1187</name>
    <dbReference type="NCBI Taxonomy" id="1265817"/>
    <lineage>
        <taxon>Bacteria</taxon>
        <taxon>Bacillati</taxon>
        <taxon>Bacillota</taxon>
        <taxon>Bacilli</taxon>
        <taxon>Bacillales</taxon>
        <taxon>Listeriaceae</taxon>
        <taxon>Listeria</taxon>
    </lineage>
</organism>
<gene>
    <name evidence="6" type="ORF">MFLO_01535</name>
</gene>
<feature type="domain" description="HTH lysR-type" evidence="5">
    <location>
        <begin position="1"/>
        <end position="58"/>
    </location>
</feature>
<evidence type="ECO:0000256" key="4">
    <source>
        <dbReference type="ARBA" id="ARBA00023163"/>
    </source>
</evidence>
<proteinExistence type="inferred from homology"/>
<dbReference type="Gene3D" id="1.10.10.10">
    <property type="entry name" value="Winged helix-like DNA-binding domain superfamily/Winged helix DNA-binding domain"/>
    <property type="match status" value="1"/>
</dbReference>
<evidence type="ECO:0000313" key="6">
    <source>
        <dbReference type="EMBL" id="EUJ33865.1"/>
    </source>
</evidence>
<dbReference type="InterPro" id="IPR005119">
    <property type="entry name" value="LysR_subst-bd"/>
</dbReference>
<dbReference type="Gene3D" id="3.40.190.290">
    <property type="match status" value="1"/>
</dbReference>
<evidence type="ECO:0000256" key="2">
    <source>
        <dbReference type="ARBA" id="ARBA00023015"/>
    </source>
</evidence>
<dbReference type="EMBL" id="AODF01000001">
    <property type="protein sequence ID" value="EUJ33865.1"/>
    <property type="molecule type" value="Genomic_DNA"/>
</dbReference>
<keyword evidence="3" id="KW-0238">DNA-binding</keyword>
<evidence type="ECO:0000259" key="5">
    <source>
        <dbReference type="PROSITE" id="PS50931"/>
    </source>
</evidence>
<dbReference type="PANTHER" id="PTHR30346">
    <property type="entry name" value="TRANSCRIPTIONAL DUAL REGULATOR HCAR-RELATED"/>
    <property type="match status" value="1"/>
</dbReference>
<dbReference type="SUPFAM" id="SSF53850">
    <property type="entry name" value="Periplasmic binding protein-like II"/>
    <property type="match status" value="1"/>
</dbReference>
<dbReference type="PANTHER" id="PTHR30346:SF28">
    <property type="entry name" value="HTH-TYPE TRANSCRIPTIONAL REGULATOR CYNR"/>
    <property type="match status" value="1"/>
</dbReference>
<keyword evidence="4" id="KW-0804">Transcription</keyword>
<dbReference type="PRINTS" id="PR00039">
    <property type="entry name" value="HTHLYSR"/>
</dbReference>
<keyword evidence="7" id="KW-1185">Reference proteome</keyword>
<dbReference type="InterPro" id="IPR036388">
    <property type="entry name" value="WH-like_DNA-bd_sf"/>
</dbReference>